<name>D6SAJ6_FINMA</name>
<dbReference type="HOGENOM" id="CLU_3310134_0_0_9"/>
<protein>
    <submittedName>
        <fullName evidence="1">Uncharacterized protein</fullName>
    </submittedName>
</protein>
<organism evidence="1">
    <name type="scientific">Finegoldia magna ATCC 53516</name>
    <dbReference type="NCBI Taxonomy" id="525282"/>
    <lineage>
        <taxon>Bacteria</taxon>
        <taxon>Bacillati</taxon>
        <taxon>Bacillota</taxon>
        <taxon>Tissierellia</taxon>
        <taxon>Tissierellales</taxon>
        <taxon>Peptoniphilaceae</taxon>
        <taxon>Finegoldia</taxon>
    </lineage>
</organism>
<dbReference type="AlphaFoldDB" id="D6SAJ6"/>
<reference evidence="1" key="1">
    <citation type="submission" date="2010-05" db="EMBL/GenBank/DDBJ databases">
        <authorList>
            <person name="Muzny D."/>
            <person name="Qin X."/>
            <person name="Buhay C."/>
            <person name="Dugan-Rocha S."/>
            <person name="Ding Y."/>
            <person name="Chen G."/>
            <person name="Hawes A."/>
            <person name="Holder M."/>
            <person name="Jhangiani S."/>
            <person name="Johnson A."/>
            <person name="Khan Z."/>
            <person name="Li Z."/>
            <person name="Liu W."/>
            <person name="Liu X."/>
            <person name="Perez L."/>
            <person name="Shen H."/>
            <person name="Wang Q."/>
            <person name="Watt J."/>
            <person name="Xi L."/>
            <person name="Xin Y."/>
            <person name="Zhou J."/>
            <person name="Deng J."/>
            <person name="Jiang H."/>
            <person name="Liu Y."/>
            <person name="Qu J."/>
            <person name="Song X.-Z."/>
            <person name="Zhang L."/>
            <person name="Villasana D."/>
            <person name="Johnson A."/>
            <person name="Liu J."/>
            <person name="Liyanage D."/>
            <person name="Lorensuhewa L."/>
            <person name="Robinson T."/>
            <person name="Song A."/>
            <person name="Song B.-B."/>
            <person name="Dinh H."/>
            <person name="Thornton R."/>
            <person name="Coyle M."/>
            <person name="Francisco L."/>
            <person name="Jackson L."/>
            <person name="Javaid M."/>
            <person name="Korchina V."/>
            <person name="Kovar C."/>
            <person name="Mata R."/>
            <person name="Mathew T."/>
            <person name="Ngo R."/>
            <person name="Nguyen L."/>
            <person name="Nguyen N."/>
            <person name="Okwuonu G."/>
            <person name="Ongeri F."/>
            <person name="Pham C."/>
            <person name="Simmons D."/>
            <person name="Wilczek-Boney K."/>
            <person name="Hale W."/>
            <person name="Jakkamsetti A."/>
            <person name="Pham P."/>
            <person name="Ruth R."/>
            <person name="San Lucas F."/>
            <person name="Warren J."/>
            <person name="Zhang J."/>
            <person name="Zhao Z."/>
            <person name="Zhou C."/>
            <person name="Zhu D."/>
            <person name="Lee S."/>
            <person name="Bess C."/>
            <person name="Blankenburg K."/>
            <person name="Forbes L."/>
            <person name="Fu Q."/>
            <person name="Gubbala S."/>
            <person name="Hirani K."/>
            <person name="Jayaseelan J.C."/>
            <person name="Lara F."/>
            <person name="Munidasa M."/>
            <person name="Palculict T."/>
            <person name="Patil S."/>
            <person name="Pu L.-L."/>
            <person name="Saada N."/>
            <person name="Tang L."/>
            <person name="Weissenberger G."/>
            <person name="Zhu Y."/>
            <person name="Hemphill L."/>
            <person name="Shang Y."/>
            <person name="Youmans B."/>
            <person name="Ayvaz T."/>
            <person name="Ross M."/>
            <person name="Santibanez J."/>
            <person name="Aqrawi P."/>
            <person name="Gross S."/>
            <person name="Joshi V."/>
            <person name="Fowler G."/>
            <person name="Nazareth L."/>
            <person name="Reid J."/>
            <person name="Worley K."/>
            <person name="Petrosino J."/>
            <person name="Highlander S."/>
            <person name="Gibbs R."/>
        </authorList>
    </citation>
    <scope>NUCLEOTIDE SEQUENCE [LARGE SCALE GENOMIC DNA]</scope>
    <source>
        <strain evidence="1">ATCC 53516</strain>
    </source>
</reference>
<gene>
    <name evidence="1" type="ORF">HMPREF0391_11468</name>
</gene>
<sequence length="39" mass="4698">MRYSNIKAYFLCKKKSKYDTIIKNKLKGIENGFIKIRSR</sequence>
<proteinExistence type="predicted"/>
<dbReference type="Proteomes" id="UP000004063">
    <property type="component" value="Chromosome"/>
</dbReference>
<comment type="caution">
    <text evidence="1">The sequence shown here is derived from an EMBL/GenBank/DDBJ whole genome shotgun (WGS) entry which is preliminary data.</text>
</comment>
<evidence type="ECO:0000313" key="1">
    <source>
        <dbReference type="EMBL" id="EFH92496.1"/>
    </source>
</evidence>
<accession>D6SAJ6</accession>
<dbReference type="EMBL" id="ACHM02000003">
    <property type="protein sequence ID" value="EFH92496.1"/>
    <property type="molecule type" value="Genomic_DNA"/>
</dbReference>